<dbReference type="Proteomes" id="UP000321222">
    <property type="component" value="Chromosome"/>
</dbReference>
<dbReference type="AlphaFoldDB" id="A0A5B9FV49"/>
<organism evidence="3 4">
    <name type="scientific">Flavobacterium alkalisoli</name>
    <dbReference type="NCBI Taxonomy" id="2602769"/>
    <lineage>
        <taxon>Bacteria</taxon>
        <taxon>Pseudomonadati</taxon>
        <taxon>Bacteroidota</taxon>
        <taxon>Flavobacteriia</taxon>
        <taxon>Flavobacteriales</taxon>
        <taxon>Flavobacteriaceae</taxon>
        <taxon>Flavobacterium</taxon>
    </lineage>
</organism>
<protein>
    <submittedName>
        <fullName evidence="3">Tetratricopeptide repeat protein</fullName>
    </submittedName>
</protein>
<dbReference type="KEGG" id="fak:FUA48_03320"/>
<feature type="chain" id="PRO_5022983065" evidence="2">
    <location>
        <begin position="19"/>
        <end position="591"/>
    </location>
</feature>
<accession>A0A5B9FV49</accession>
<keyword evidence="2" id="KW-0732">Signal</keyword>
<dbReference type="SMART" id="SM00028">
    <property type="entry name" value="TPR"/>
    <property type="match status" value="4"/>
</dbReference>
<dbReference type="RefSeq" id="WP_147582137.1">
    <property type="nucleotide sequence ID" value="NZ_CP042831.1"/>
</dbReference>
<proteinExistence type="predicted"/>
<dbReference type="InterPro" id="IPR019734">
    <property type="entry name" value="TPR_rpt"/>
</dbReference>
<dbReference type="PANTHER" id="PTHR12558">
    <property type="entry name" value="CELL DIVISION CYCLE 16,23,27"/>
    <property type="match status" value="1"/>
</dbReference>
<evidence type="ECO:0000256" key="2">
    <source>
        <dbReference type="SAM" id="SignalP"/>
    </source>
</evidence>
<dbReference type="Pfam" id="PF13174">
    <property type="entry name" value="TPR_6"/>
    <property type="match status" value="1"/>
</dbReference>
<dbReference type="Gene3D" id="1.25.40.10">
    <property type="entry name" value="Tetratricopeptide repeat domain"/>
    <property type="match status" value="4"/>
</dbReference>
<dbReference type="EMBL" id="CP042831">
    <property type="protein sequence ID" value="QEE48632.1"/>
    <property type="molecule type" value="Genomic_DNA"/>
</dbReference>
<dbReference type="PANTHER" id="PTHR12558:SF13">
    <property type="entry name" value="CELL DIVISION CYCLE PROTEIN 27 HOMOLOG"/>
    <property type="match status" value="1"/>
</dbReference>
<feature type="repeat" description="TPR" evidence="1">
    <location>
        <begin position="84"/>
        <end position="117"/>
    </location>
</feature>
<evidence type="ECO:0000256" key="1">
    <source>
        <dbReference type="PROSITE-ProRule" id="PRU00339"/>
    </source>
</evidence>
<dbReference type="OrthoDB" id="9763354at2"/>
<gene>
    <name evidence="3" type="ORF">FUA48_03320</name>
</gene>
<keyword evidence="1" id="KW-0802">TPR repeat</keyword>
<name>A0A5B9FV49_9FLAO</name>
<evidence type="ECO:0000313" key="3">
    <source>
        <dbReference type="EMBL" id="QEE48632.1"/>
    </source>
</evidence>
<dbReference type="InterPro" id="IPR011990">
    <property type="entry name" value="TPR-like_helical_dom_sf"/>
</dbReference>
<sequence length="591" mass="68490">MKKVFALIAFMWSVAVLAQNEQLAQNYFEKGEFEKALVIYQDLDARHQNNTFFIQKIIACYQQLQQYGEAEKLINEKLKSTEKPYLYVELGYNYQLQGDKEKAEKNYNKAIETVAQNPSNVYAVASTFEQKVQVEKALEAYETATSINKSLNFDYQMALLQGQLGNIDLMIERLLSYSYNNKQSLPVVQNQLSRFMNEESNTFNTSLRKALLVNTQKNQDIFWNHFLSWFYVQEKDYSKAFIQEKAIFKRDPDTFNNIVILARVAADENETETAREIYGFVLENTTDPDLLLQAHEYLITADIKDGTEKEYPAIEQRINNLLTEYGTGPTTLDLQILKADFEAFHLKNTQAGINTLNTTLDQQLNRYQKAKVKMKLSDILLLDEKFNQAIIYYAQIEDDLKNDAVAHEASLKVAKASYFKGDFEWAQKQLKVLKSSSSQLIANDALELYLLIIDNTVEDSTQTALKKFARADFKLYQNKKTEALDAYKDILANDKTQSIQDVTLLRIGRLYEEQKQYDLALQYYKQIIDNYADGIYVDEALFYSAEIYNKQLEDTGKAMPLYEKVIFNHQDSIHFVEARKQYRQLRGDANS</sequence>
<feature type="signal peptide" evidence="2">
    <location>
        <begin position="1"/>
        <end position="18"/>
    </location>
</feature>
<dbReference type="PROSITE" id="PS50005">
    <property type="entry name" value="TPR"/>
    <property type="match status" value="2"/>
</dbReference>
<evidence type="ECO:0000313" key="4">
    <source>
        <dbReference type="Proteomes" id="UP000321222"/>
    </source>
</evidence>
<feature type="repeat" description="TPR" evidence="1">
    <location>
        <begin position="501"/>
        <end position="534"/>
    </location>
</feature>
<reference evidence="3 4" key="1">
    <citation type="submission" date="2019-08" db="EMBL/GenBank/DDBJ databases">
        <title>Flavobacterium alkalisoli sp. nov., isolated from rhizosphere soil of Suaeda salsa.</title>
        <authorList>
            <person name="Sun J.-Q."/>
            <person name="Xu L."/>
        </authorList>
    </citation>
    <scope>NUCLEOTIDE SEQUENCE [LARGE SCALE GENOMIC DNA]</scope>
    <source>
        <strain evidence="3 4">XS-5</strain>
    </source>
</reference>
<dbReference type="SUPFAM" id="SSF48452">
    <property type="entry name" value="TPR-like"/>
    <property type="match status" value="2"/>
</dbReference>
<dbReference type="Pfam" id="PF13181">
    <property type="entry name" value="TPR_8"/>
    <property type="match status" value="1"/>
</dbReference>
<keyword evidence="4" id="KW-1185">Reference proteome</keyword>